<organism evidence="6 7">
    <name type="scientific">Pseudodonghicola flavimaris</name>
    <dbReference type="NCBI Taxonomy" id="3050036"/>
    <lineage>
        <taxon>Bacteria</taxon>
        <taxon>Pseudomonadati</taxon>
        <taxon>Pseudomonadota</taxon>
        <taxon>Alphaproteobacteria</taxon>
        <taxon>Rhodobacterales</taxon>
        <taxon>Paracoccaceae</taxon>
        <taxon>Pseudodonghicola</taxon>
    </lineage>
</organism>
<evidence type="ECO:0000256" key="2">
    <source>
        <dbReference type="ARBA" id="ARBA00022723"/>
    </source>
</evidence>
<dbReference type="PROSITE" id="PS51007">
    <property type="entry name" value="CYTC"/>
    <property type="match status" value="1"/>
</dbReference>
<evidence type="ECO:0000256" key="4">
    <source>
        <dbReference type="PROSITE-ProRule" id="PRU00433"/>
    </source>
</evidence>
<keyword evidence="7" id="KW-1185">Reference proteome</keyword>
<reference evidence="6 7" key="1">
    <citation type="submission" date="2023-05" db="EMBL/GenBank/DDBJ databases">
        <title>Pseudodonghicola sp. nov.</title>
        <authorList>
            <person name="Huang J."/>
        </authorList>
    </citation>
    <scope>NUCLEOTIDE SEQUENCE [LARGE SCALE GENOMIC DNA]</scope>
    <source>
        <strain evidence="6 7">IC7</strain>
    </source>
</reference>
<protein>
    <submittedName>
        <fullName evidence="6">C-type cytochrome</fullName>
    </submittedName>
</protein>
<dbReference type="EMBL" id="JASNJD010000010">
    <property type="protein sequence ID" value="MDK3018902.1"/>
    <property type="molecule type" value="Genomic_DNA"/>
</dbReference>
<dbReference type="PANTHER" id="PTHR35008">
    <property type="entry name" value="BLL4482 PROTEIN-RELATED"/>
    <property type="match status" value="1"/>
</dbReference>
<dbReference type="Pfam" id="PF00034">
    <property type="entry name" value="Cytochrom_C"/>
    <property type="match status" value="1"/>
</dbReference>
<evidence type="ECO:0000313" key="7">
    <source>
        <dbReference type="Proteomes" id="UP001243757"/>
    </source>
</evidence>
<keyword evidence="1 4" id="KW-0349">Heme</keyword>
<sequence>MTSENPETGRTVKRTIYALAGGLVLVAAGALALESGLVPGWISGRAKVAQSATDPTYFQPPTEAEIPDGPNGDAIRRGREIFMNTATNAGEFVGNGLACANCHLDAGKEPLSAPMWAAWGQYPKYRGKNKMINTMEDRVMGCFTYSMNAQHSVAGHPPPHGHDIYRDLEIYFSWLATGAPNRTKMAGAGFGTVAKPEGGYSLERGKAVFAENCAVCHGADGQGQTDINGRIVFPPLWGPNSFNWGAGMGRINTAAAFIKHNMPLSQPGKLTDQQAWDVAAYIDSHERPKDPRQKSGMSVEEVRATFHKNEDSWYGKEIDGVLVGVGTPEPERPVGAPENEG</sequence>
<dbReference type="Gene3D" id="1.10.760.10">
    <property type="entry name" value="Cytochrome c-like domain"/>
    <property type="match status" value="2"/>
</dbReference>
<dbReference type="InterPro" id="IPR051459">
    <property type="entry name" value="Cytochrome_c-type_DH"/>
</dbReference>
<evidence type="ECO:0000256" key="1">
    <source>
        <dbReference type="ARBA" id="ARBA00022617"/>
    </source>
</evidence>
<accession>A0ABT7F2S7</accession>
<dbReference type="InterPro" id="IPR036909">
    <property type="entry name" value="Cyt_c-like_dom_sf"/>
</dbReference>
<evidence type="ECO:0000313" key="6">
    <source>
        <dbReference type="EMBL" id="MDK3018902.1"/>
    </source>
</evidence>
<feature type="domain" description="Cytochrome c" evidence="5">
    <location>
        <begin position="200"/>
        <end position="286"/>
    </location>
</feature>
<gene>
    <name evidence="6" type="ORF">QO033_14550</name>
</gene>
<keyword evidence="2 4" id="KW-0479">Metal-binding</keyword>
<name>A0ABT7F2S7_9RHOB</name>
<evidence type="ECO:0000256" key="3">
    <source>
        <dbReference type="ARBA" id="ARBA00023004"/>
    </source>
</evidence>
<dbReference type="InterPro" id="IPR009056">
    <property type="entry name" value="Cyt_c-like_dom"/>
</dbReference>
<keyword evidence="3 4" id="KW-0408">Iron</keyword>
<proteinExistence type="predicted"/>
<dbReference type="RefSeq" id="WP_284481708.1">
    <property type="nucleotide sequence ID" value="NZ_JASNJD010000010.1"/>
</dbReference>
<dbReference type="PANTHER" id="PTHR35008:SF9">
    <property type="entry name" value="CYTOCHROME C DOMAIN-CONTAINING PROTEIN"/>
    <property type="match status" value="1"/>
</dbReference>
<comment type="caution">
    <text evidence="6">The sequence shown here is derived from an EMBL/GenBank/DDBJ whole genome shotgun (WGS) entry which is preliminary data.</text>
</comment>
<dbReference type="Proteomes" id="UP001243757">
    <property type="component" value="Unassembled WGS sequence"/>
</dbReference>
<dbReference type="SUPFAM" id="SSF46626">
    <property type="entry name" value="Cytochrome c"/>
    <property type="match status" value="2"/>
</dbReference>
<evidence type="ECO:0000259" key="5">
    <source>
        <dbReference type="PROSITE" id="PS51007"/>
    </source>
</evidence>